<gene>
    <name evidence="5" type="primary">rpfG_4</name>
    <name evidence="6" type="synonym">rpfG_3</name>
    <name evidence="6" type="ORF">CLCOS_19880</name>
    <name evidence="5" type="ORF">WX73_01436</name>
</gene>
<feature type="transmembrane region" description="Helical" evidence="1">
    <location>
        <begin position="12"/>
        <end position="31"/>
    </location>
</feature>
<evidence type="ECO:0000313" key="5">
    <source>
        <dbReference type="EMBL" id="OAA95027.1"/>
    </source>
</evidence>
<dbReference type="AlphaFoldDB" id="A0A166ULF2"/>
<keyword evidence="8" id="KW-1185">Reference proteome</keyword>
<dbReference type="Gene3D" id="6.10.340.10">
    <property type="match status" value="1"/>
</dbReference>
<keyword evidence="5" id="KW-0378">Hydrolase</keyword>
<dbReference type="InterPro" id="IPR029787">
    <property type="entry name" value="Nucleotide_cyclase"/>
</dbReference>
<evidence type="ECO:0000256" key="1">
    <source>
        <dbReference type="SAM" id="Phobius"/>
    </source>
</evidence>
<dbReference type="NCBIfam" id="TIGR00254">
    <property type="entry name" value="GGDEF"/>
    <property type="match status" value="1"/>
</dbReference>
<dbReference type="CDD" id="cd00077">
    <property type="entry name" value="HDc"/>
    <property type="match status" value="1"/>
</dbReference>
<evidence type="ECO:0000313" key="8">
    <source>
        <dbReference type="Proteomes" id="UP000093694"/>
    </source>
</evidence>
<dbReference type="PANTHER" id="PTHR45228">
    <property type="entry name" value="CYCLIC DI-GMP PHOSPHODIESTERASE TM_0186-RELATED"/>
    <property type="match status" value="1"/>
</dbReference>
<dbReference type="PROSITE" id="PS51832">
    <property type="entry name" value="HD_GYP"/>
    <property type="match status" value="1"/>
</dbReference>
<dbReference type="Pfam" id="PF05228">
    <property type="entry name" value="CHASE4"/>
    <property type="match status" value="1"/>
</dbReference>
<dbReference type="InterPro" id="IPR043128">
    <property type="entry name" value="Rev_trsase/Diguanyl_cyclase"/>
</dbReference>
<dbReference type="InterPro" id="IPR000160">
    <property type="entry name" value="GGDEF_dom"/>
</dbReference>
<proteinExistence type="predicted"/>
<dbReference type="PROSITE" id="PS50887">
    <property type="entry name" value="GGDEF"/>
    <property type="match status" value="1"/>
</dbReference>
<reference evidence="6 8" key="2">
    <citation type="journal article" date="2016" name="Front. Microbiol.">
        <title>Industrial Acetogenic Biocatalysts: A Comparative Metabolic and Genomic Analysis.</title>
        <authorList>
            <person name="Bengelsdorf F."/>
            <person name="Poehlein A."/>
            <person name="Sonja S."/>
            <person name="Erz C."/>
            <person name="Hummel T."/>
            <person name="Hoffmeister S."/>
            <person name="Daniel R."/>
            <person name="Durre P."/>
        </authorList>
    </citation>
    <scope>NUCLEOTIDE SEQUENCE [LARGE SCALE GENOMIC DNA]</scope>
    <source>
        <strain evidence="6 8">PTA-10522</strain>
    </source>
</reference>
<dbReference type="PATRIC" id="fig|1705578.3.peg.256"/>
<dbReference type="EMBL" id="LITQ01000001">
    <property type="protein sequence ID" value="OAA95027.1"/>
    <property type="molecule type" value="Genomic_DNA"/>
</dbReference>
<dbReference type="Gene3D" id="3.30.70.270">
    <property type="match status" value="1"/>
</dbReference>
<organism evidence="5 7">
    <name type="scientific">Clostridium coskatii</name>
    <dbReference type="NCBI Taxonomy" id="1705578"/>
    <lineage>
        <taxon>Bacteria</taxon>
        <taxon>Bacillati</taxon>
        <taxon>Bacillota</taxon>
        <taxon>Clostridia</taxon>
        <taxon>Eubacteriales</taxon>
        <taxon>Clostridiaceae</taxon>
        <taxon>Clostridium</taxon>
    </lineage>
</organism>
<dbReference type="CDD" id="cd06225">
    <property type="entry name" value="HAMP"/>
    <property type="match status" value="1"/>
</dbReference>
<dbReference type="GO" id="GO:0016020">
    <property type="term" value="C:membrane"/>
    <property type="evidence" value="ECO:0007669"/>
    <property type="project" value="InterPro"/>
</dbReference>
<dbReference type="Gene3D" id="1.10.3210.10">
    <property type="entry name" value="Hypothetical protein af1432"/>
    <property type="match status" value="1"/>
</dbReference>
<dbReference type="SUPFAM" id="SSF109604">
    <property type="entry name" value="HD-domain/PDEase-like"/>
    <property type="match status" value="1"/>
</dbReference>
<feature type="domain" description="GGDEF" evidence="3">
    <location>
        <begin position="371"/>
        <end position="503"/>
    </location>
</feature>
<keyword evidence="1" id="KW-0472">Membrane</keyword>
<comment type="caution">
    <text evidence="5">The sequence shown here is derived from an EMBL/GenBank/DDBJ whole genome shotgun (WGS) entry which is preliminary data.</text>
</comment>
<accession>A0A166ULF2</accession>
<dbReference type="Proteomes" id="UP000077384">
    <property type="component" value="Unassembled WGS sequence"/>
</dbReference>
<evidence type="ECO:0000259" key="4">
    <source>
        <dbReference type="PROSITE" id="PS51832"/>
    </source>
</evidence>
<dbReference type="InterPro" id="IPR003607">
    <property type="entry name" value="HD/PDEase_dom"/>
</dbReference>
<feature type="transmembrane region" description="Helical" evidence="1">
    <location>
        <begin position="259"/>
        <end position="283"/>
    </location>
</feature>
<name>A0A166ULF2_9CLOT</name>
<evidence type="ECO:0000313" key="7">
    <source>
        <dbReference type="Proteomes" id="UP000077384"/>
    </source>
</evidence>
<keyword evidence="1" id="KW-1133">Transmembrane helix</keyword>
<dbReference type="SMART" id="SM00471">
    <property type="entry name" value="HDc"/>
    <property type="match status" value="1"/>
</dbReference>
<dbReference type="GO" id="GO:0007165">
    <property type="term" value="P:signal transduction"/>
    <property type="evidence" value="ECO:0007669"/>
    <property type="project" value="InterPro"/>
</dbReference>
<dbReference type="PANTHER" id="PTHR45228:SF1">
    <property type="entry name" value="CYCLIC DI-GMP PHOSPHODIESTERASE TM_0186"/>
    <property type="match status" value="1"/>
</dbReference>
<dbReference type="SMART" id="SM00267">
    <property type="entry name" value="GGDEF"/>
    <property type="match status" value="1"/>
</dbReference>
<dbReference type="InterPro" id="IPR007892">
    <property type="entry name" value="CHASE4"/>
</dbReference>
<dbReference type="InterPro" id="IPR052020">
    <property type="entry name" value="Cyclic_di-GMP/3'3'-cGAMP_PDE"/>
</dbReference>
<reference evidence="5 7" key="1">
    <citation type="journal article" date="2015" name="Biotechnol. Bioeng.">
        <title>Genome sequence and phenotypic characterization of Caulobacter segnis.</title>
        <authorList>
            <person name="Patel S."/>
            <person name="Fletcher B."/>
            <person name="Scott D.C."/>
            <person name="Ely B."/>
        </authorList>
    </citation>
    <scope>NUCLEOTIDE SEQUENCE [LARGE SCALE GENOMIC DNA]</scope>
    <source>
        <strain evidence="5 7">PS02</strain>
    </source>
</reference>
<dbReference type="RefSeq" id="WP_063599921.1">
    <property type="nucleotide sequence ID" value="NZ_LITQ01000001.1"/>
</dbReference>
<evidence type="ECO:0000259" key="2">
    <source>
        <dbReference type="PROSITE" id="PS50885"/>
    </source>
</evidence>
<sequence length="676" mass="77966">MNVRFKTTLMIFTSFLLFMILAFIIFNFAIFKYIDRIETKGVDDSFQIVNSLISREKKNMEATSIDWSHWDETYNFMLGENTSYYIKNNFGGNTLKELNLNFMAFVDTKGSVVYRISNGLKNSTKSELEDKLFKRSDNFKKITTFKNNDEIRSGIIDISGKEFIVTISPITTTNKNMQSDGNLILGKFIDDSFLSYMSSVTKSKAKFVRDISSRNMEGTVVKKDNDYITGYRTIRDINGNMSITMSITIMRYEYKLGKFYFIILILIFLLLAFIVSCILLVIFNKCILNRFKSINEFINKVSQNKDMSVRLNISGNDEIANVANSTNGMLSQLESAYKDILILSYFDKLTGLRNRTYVEQKFDELNLKSVANYCMIIGDINGMKLINDKFGHREGDRLICTIANVLKKVCSKDDIAARWSGDEFIVLIIDKEYSYSSSLMQNIKGECEKVMNFNFEISIAWGIAEKSHHLKLEEVMNLAEERMYRSKLVKIKSSRNAIIASLEKILYEKHSETEEHTQRVKELSVKLGRKLNLSQEQLEELELLSLLHDIGKIGIPDNVLMKPGKLTDEEWDIMKKHTEIGYRIAKATPGLSHVANEILCHHEKFDGTGYPQGLKEGEIPILSRIINIIDSFDVMTHKRIYKNANDMNYAIKELERCSETQFDPHMVREFIKLLKK</sequence>
<dbReference type="GO" id="GO:0071111">
    <property type="term" value="F:cyclic-guanylate-specific phosphodiesterase activity"/>
    <property type="evidence" value="ECO:0007669"/>
    <property type="project" value="UniProtKB-EC"/>
</dbReference>
<dbReference type="PROSITE" id="PS50885">
    <property type="entry name" value="HAMP"/>
    <property type="match status" value="1"/>
</dbReference>
<dbReference type="InterPro" id="IPR037522">
    <property type="entry name" value="HD_GYP_dom"/>
</dbReference>
<feature type="domain" description="HD-GYP" evidence="4">
    <location>
        <begin position="491"/>
        <end position="676"/>
    </location>
</feature>
<keyword evidence="1" id="KW-0812">Transmembrane</keyword>
<dbReference type="SUPFAM" id="SSF55073">
    <property type="entry name" value="Nucleotide cyclase"/>
    <property type="match status" value="1"/>
</dbReference>
<dbReference type="Pfam" id="PF00990">
    <property type="entry name" value="GGDEF"/>
    <property type="match status" value="1"/>
</dbReference>
<dbReference type="Pfam" id="PF13487">
    <property type="entry name" value="HD_5"/>
    <property type="match status" value="1"/>
</dbReference>
<dbReference type="EC" id="3.1.4.52" evidence="5"/>
<dbReference type="Proteomes" id="UP000093694">
    <property type="component" value="Unassembled WGS sequence"/>
</dbReference>
<evidence type="ECO:0000313" key="6">
    <source>
        <dbReference type="EMBL" id="OBR94266.1"/>
    </source>
</evidence>
<dbReference type="InterPro" id="IPR003660">
    <property type="entry name" value="HAMP_dom"/>
</dbReference>
<protein>
    <submittedName>
        <fullName evidence="5">Cyclic di-GMP phosphodiesterase response regulator RpfG</fullName>
        <ecNumber evidence="5">3.1.4.52</ecNumber>
    </submittedName>
</protein>
<feature type="domain" description="HAMP" evidence="2">
    <location>
        <begin position="287"/>
        <end position="338"/>
    </location>
</feature>
<evidence type="ECO:0000259" key="3">
    <source>
        <dbReference type="PROSITE" id="PS50887"/>
    </source>
</evidence>
<dbReference type="CDD" id="cd01949">
    <property type="entry name" value="GGDEF"/>
    <property type="match status" value="1"/>
</dbReference>
<dbReference type="EMBL" id="LROR01000046">
    <property type="protein sequence ID" value="OBR94266.1"/>
    <property type="molecule type" value="Genomic_DNA"/>
</dbReference>